<comment type="caution">
    <text evidence="1">The sequence shown here is derived from an EMBL/GenBank/DDBJ whole genome shotgun (WGS) entry which is preliminary data.</text>
</comment>
<reference evidence="2" key="1">
    <citation type="submission" date="2017-09" db="EMBL/GenBank/DDBJ databases">
        <title>Depth-based differentiation of microbial function through sediment-hosted aquifers and enrichment of novel symbionts in the deep terrestrial subsurface.</title>
        <authorList>
            <person name="Probst A.J."/>
            <person name="Ladd B."/>
            <person name="Jarett J.K."/>
            <person name="Geller-Mcgrath D.E."/>
            <person name="Sieber C.M.K."/>
            <person name="Emerson J.B."/>
            <person name="Anantharaman K."/>
            <person name="Thomas B.C."/>
            <person name="Malmstrom R."/>
            <person name="Stieglmeier M."/>
            <person name="Klingl A."/>
            <person name="Woyke T."/>
            <person name="Ryan C.M."/>
            <person name="Banfield J.F."/>
        </authorList>
    </citation>
    <scope>NUCLEOTIDE SEQUENCE [LARGE SCALE GENOMIC DNA]</scope>
</reference>
<proteinExistence type="predicted"/>
<dbReference type="Proteomes" id="UP000228781">
    <property type="component" value="Unassembled WGS sequence"/>
</dbReference>
<evidence type="ECO:0000313" key="1">
    <source>
        <dbReference type="EMBL" id="PJC22178.1"/>
    </source>
</evidence>
<evidence type="ECO:0000313" key="2">
    <source>
        <dbReference type="Proteomes" id="UP000228781"/>
    </source>
</evidence>
<dbReference type="EMBL" id="PFSK01000041">
    <property type="protein sequence ID" value="PJC22178.1"/>
    <property type="molecule type" value="Genomic_DNA"/>
</dbReference>
<organism evidence="1 2">
    <name type="scientific">candidate division WWE3 bacterium CG_4_9_14_0_2_um_filter_48_10</name>
    <dbReference type="NCBI Taxonomy" id="1975078"/>
    <lineage>
        <taxon>Bacteria</taxon>
        <taxon>Katanobacteria</taxon>
    </lineage>
</organism>
<sequence length="70" mass="7935">MSTTAETLTIISLLIFFRKEGRGWLCAVHKVDQRRPAAKDFACFAVLKLNNRNSPGTLSVVRQRRAAKKF</sequence>
<name>A0A2M8EI35_UNCKA</name>
<protein>
    <submittedName>
        <fullName evidence="1">Uncharacterized protein</fullName>
    </submittedName>
</protein>
<dbReference type="AlphaFoldDB" id="A0A2M8EI35"/>
<accession>A0A2M8EI35</accession>
<gene>
    <name evidence="1" type="ORF">CO059_02730</name>
</gene>